<reference evidence="14 15" key="1">
    <citation type="submission" date="2016-01" db="EMBL/GenBank/DDBJ databases">
        <title>Genome sequence of the acidophilic iron oxidising Ferrovum strain Z-31.</title>
        <authorList>
            <person name="Poehlein A."/>
            <person name="Ullrich S.R."/>
            <person name="Schloemann M."/>
            <person name="Muehling M."/>
            <person name="Daniel R."/>
        </authorList>
    </citation>
    <scope>NUCLEOTIDE SEQUENCE [LARGE SCALE GENOMIC DNA]</scope>
    <source>
        <strain evidence="14 15">Z-31</strain>
    </source>
</reference>
<dbReference type="PANTHER" id="PTHR47545:SF1">
    <property type="entry name" value="MULTIFUNCTIONAL CCA PROTEIN"/>
    <property type="match status" value="1"/>
</dbReference>
<evidence type="ECO:0000256" key="4">
    <source>
        <dbReference type="ARBA" id="ARBA00022695"/>
    </source>
</evidence>
<protein>
    <submittedName>
        <fullName evidence="14">Multifunctional CCA protein</fullName>
    </submittedName>
</protein>
<comment type="cofactor">
    <cofactor evidence="1">
        <name>Mg(2+)</name>
        <dbReference type="ChEBI" id="CHEBI:18420"/>
    </cofactor>
</comment>
<dbReference type="AlphaFoldDB" id="A0A149W1D6"/>
<dbReference type="InterPro" id="IPR032828">
    <property type="entry name" value="PolyA_RNA-bd"/>
</dbReference>
<evidence type="ECO:0000313" key="14">
    <source>
        <dbReference type="EMBL" id="KXW59299.1"/>
    </source>
</evidence>
<evidence type="ECO:0000256" key="11">
    <source>
        <dbReference type="RuleBase" id="RU003953"/>
    </source>
</evidence>
<gene>
    <name evidence="14" type="primary">cca</name>
    <name evidence="14" type="ORF">FEMY_00890</name>
</gene>
<evidence type="ECO:0000259" key="12">
    <source>
        <dbReference type="Pfam" id="PF01743"/>
    </source>
</evidence>
<evidence type="ECO:0000313" key="15">
    <source>
        <dbReference type="Proteomes" id="UP000075653"/>
    </source>
</evidence>
<dbReference type="GO" id="GO:0003723">
    <property type="term" value="F:RNA binding"/>
    <property type="evidence" value="ECO:0007669"/>
    <property type="project" value="UniProtKB-KW"/>
</dbReference>
<dbReference type="GO" id="GO:0042245">
    <property type="term" value="P:RNA repair"/>
    <property type="evidence" value="ECO:0007669"/>
    <property type="project" value="UniProtKB-KW"/>
</dbReference>
<keyword evidence="15" id="KW-1185">Reference proteome</keyword>
<dbReference type="Pfam" id="PF01743">
    <property type="entry name" value="PolyA_pol"/>
    <property type="match status" value="1"/>
</dbReference>
<evidence type="ECO:0000256" key="5">
    <source>
        <dbReference type="ARBA" id="ARBA00022723"/>
    </source>
</evidence>
<dbReference type="GO" id="GO:0005524">
    <property type="term" value="F:ATP binding"/>
    <property type="evidence" value="ECO:0007669"/>
    <property type="project" value="UniProtKB-KW"/>
</dbReference>
<dbReference type="RefSeq" id="WP_276525727.1">
    <property type="nucleotide sequence ID" value="NZ_LRRD01000002.1"/>
</dbReference>
<dbReference type="PANTHER" id="PTHR47545">
    <property type="entry name" value="MULTIFUNCTIONAL CCA PROTEIN"/>
    <property type="match status" value="1"/>
</dbReference>
<keyword evidence="10 11" id="KW-0694">RNA-binding</keyword>
<dbReference type="Gene3D" id="3.30.460.10">
    <property type="entry name" value="Beta Polymerase, domain 2"/>
    <property type="match status" value="1"/>
</dbReference>
<comment type="similarity">
    <text evidence="11">Belongs to the tRNA nucleotidyltransferase/poly(A) polymerase family.</text>
</comment>
<dbReference type="GO" id="GO:0046872">
    <property type="term" value="F:metal ion binding"/>
    <property type="evidence" value="ECO:0007669"/>
    <property type="project" value="UniProtKB-KW"/>
</dbReference>
<dbReference type="EMBL" id="LRRD01000002">
    <property type="protein sequence ID" value="KXW59299.1"/>
    <property type="molecule type" value="Genomic_DNA"/>
</dbReference>
<evidence type="ECO:0000256" key="3">
    <source>
        <dbReference type="ARBA" id="ARBA00022694"/>
    </source>
</evidence>
<dbReference type="CDD" id="cd05398">
    <property type="entry name" value="NT_ClassII-CCAase"/>
    <property type="match status" value="1"/>
</dbReference>
<keyword evidence="7" id="KW-0692">RNA repair</keyword>
<dbReference type="Gene3D" id="1.10.3090.10">
    <property type="entry name" value="cca-adding enzyme, domain 2"/>
    <property type="match status" value="1"/>
</dbReference>
<dbReference type="PIRSF" id="PIRSF000813">
    <property type="entry name" value="CCA_bact"/>
    <property type="match status" value="1"/>
</dbReference>
<dbReference type="GO" id="GO:0004810">
    <property type="term" value="F:CCA tRNA nucleotidyltransferase activity"/>
    <property type="evidence" value="ECO:0007669"/>
    <property type="project" value="InterPro"/>
</dbReference>
<evidence type="ECO:0000256" key="7">
    <source>
        <dbReference type="ARBA" id="ARBA00022800"/>
    </source>
</evidence>
<keyword evidence="3" id="KW-0819">tRNA processing</keyword>
<comment type="caution">
    <text evidence="14">The sequence shown here is derived from an EMBL/GenBank/DDBJ whole genome shotgun (WGS) entry which is preliminary data.</text>
</comment>
<dbReference type="InterPro" id="IPR002646">
    <property type="entry name" value="PolA_pol_head_dom"/>
</dbReference>
<sequence length="386" mass="43721">MMQIYEVGGALRDELLGLPSTDRDWVVVGTTPEEMETRGFQPVGRDFPVFLHPATHEEYALARTERKTAPGYRGFILHADPTVTLEEDLKRRDLTINAMARDSNHRWIDPYGGLTDLKNRILRHVSPAFSEDPVRLLRVARFLAKLAPFGFTVAPETSALLRQMVNNGEVDALVPERILQELNKGMETTNPARMFEALADWGALKKFFPTIDALWIHTGDLAKNAVDHGARRNLEQVLRWAAWVSALFHGSSRQIWHPLLETWARNLRWSKEQHQWVELSCALGPSARHLSPQQPEEWLPLLEGCDAWRRPQRFFHFLELQECLGEVLKDLQPNLSTRGKAALAACQALDLPALVRSAPTPAEIPQRLRAARHAALCALSPTRRST</sequence>
<evidence type="ECO:0000256" key="2">
    <source>
        <dbReference type="ARBA" id="ARBA00022679"/>
    </source>
</evidence>
<keyword evidence="2 11" id="KW-0808">Transferase</keyword>
<proteinExistence type="inferred from homology"/>
<keyword evidence="4" id="KW-0548">Nucleotidyltransferase</keyword>
<dbReference type="GO" id="GO:0001680">
    <property type="term" value="P:tRNA 3'-terminal CCA addition"/>
    <property type="evidence" value="ECO:0007669"/>
    <property type="project" value="InterPro"/>
</dbReference>
<keyword evidence="8" id="KW-0067">ATP-binding</keyword>
<dbReference type="PATRIC" id="fig|1789004.3.peg.89"/>
<evidence type="ECO:0000259" key="13">
    <source>
        <dbReference type="Pfam" id="PF12627"/>
    </source>
</evidence>
<keyword evidence="9" id="KW-0460">Magnesium</keyword>
<evidence type="ECO:0000256" key="10">
    <source>
        <dbReference type="ARBA" id="ARBA00022884"/>
    </source>
</evidence>
<organism evidence="14 15">
    <name type="scientific">Ferrovum myxofaciens</name>
    <dbReference type="NCBI Taxonomy" id="416213"/>
    <lineage>
        <taxon>Bacteria</taxon>
        <taxon>Pseudomonadati</taxon>
        <taxon>Pseudomonadota</taxon>
        <taxon>Betaproteobacteria</taxon>
        <taxon>Ferrovales</taxon>
        <taxon>Ferrovaceae</taxon>
        <taxon>Ferrovum</taxon>
    </lineage>
</organism>
<keyword evidence="5" id="KW-0479">Metal-binding</keyword>
<dbReference type="Proteomes" id="UP000075653">
    <property type="component" value="Unassembled WGS sequence"/>
</dbReference>
<dbReference type="SUPFAM" id="SSF81301">
    <property type="entry name" value="Nucleotidyltransferase"/>
    <property type="match status" value="1"/>
</dbReference>
<dbReference type="STRING" id="1789004.FEMY_00890"/>
<keyword evidence="6" id="KW-0547">Nucleotide-binding</keyword>
<dbReference type="SUPFAM" id="SSF81891">
    <property type="entry name" value="Poly A polymerase C-terminal region-like"/>
    <property type="match status" value="1"/>
</dbReference>
<evidence type="ECO:0000256" key="1">
    <source>
        <dbReference type="ARBA" id="ARBA00001946"/>
    </source>
</evidence>
<evidence type="ECO:0000256" key="6">
    <source>
        <dbReference type="ARBA" id="ARBA00022741"/>
    </source>
</evidence>
<evidence type="ECO:0000256" key="9">
    <source>
        <dbReference type="ARBA" id="ARBA00022842"/>
    </source>
</evidence>
<accession>A0A149W1D6</accession>
<dbReference type="InterPro" id="IPR050124">
    <property type="entry name" value="tRNA_CCA-adding_enzyme"/>
</dbReference>
<feature type="domain" description="tRNA nucleotidyltransferase/poly(A) polymerase RNA and SrmB- binding" evidence="13">
    <location>
        <begin position="150"/>
        <end position="213"/>
    </location>
</feature>
<dbReference type="Pfam" id="PF12627">
    <property type="entry name" value="PolyA_pol_RNAbd"/>
    <property type="match status" value="1"/>
</dbReference>
<dbReference type="InterPro" id="IPR043519">
    <property type="entry name" value="NT_sf"/>
</dbReference>
<feature type="domain" description="Poly A polymerase head" evidence="12">
    <location>
        <begin position="5"/>
        <end position="123"/>
    </location>
</feature>
<evidence type="ECO:0000256" key="8">
    <source>
        <dbReference type="ARBA" id="ARBA00022840"/>
    </source>
</evidence>
<name>A0A149W1D6_9PROT</name>
<dbReference type="InterPro" id="IPR012006">
    <property type="entry name" value="CCA_bact"/>
</dbReference>